<feature type="non-terminal residue" evidence="1">
    <location>
        <position position="168"/>
    </location>
</feature>
<dbReference type="Pfam" id="PF02992">
    <property type="entry name" value="Transposase_21"/>
    <property type="match status" value="1"/>
</dbReference>
<protein>
    <recommendedName>
        <fullName evidence="3">Transposase domain-containing protein</fullName>
    </recommendedName>
</protein>
<dbReference type="InterPro" id="IPR004242">
    <property type="entry name" value="Transposase_21"/>
</dbReference>
<proteinExistence type="predicted"/>
<comment type="caution">
    <text evidence="1">The sequence shown here is derived from an EMBL/GenBank/DDBJ whole genome shotgun (WGS) entry which is preliminary data.</text>
</comment>
<dbReference type="PANTHER" id="PTHR46579">
    <property type="entry name" value="F5/8 TYPE C DOMAIN-CONTAINING PROTEIN-RELATED"/>
    <property type="match status" value="1"/>
</dbReference>
<dbReference type="AlphaFoldDB" id="A0A2N0NAT4"/>
<dbReference type="PANTHER" id="PTHR46579:SF2">
    <property type="entry name" value="C2H2-TYPE DOMAIN-CONTAINING PROTEIN"/>
    <property type="match status" value="1"/>
</dbReference>
<organism evidence="1 2">
    <name type="scientific">Rhizophagus irregularis</name>
    <dbReference type="NCBI Taxonomy" id="588596"/>
    <lineage>
        <taxon>Eukaryota</taxon>
        <taxon>Fungi</taxon>
        <taxon>Fungi incertae sedis</taxon>
        <taxon>Mucoromycota</taxon>
        <taxon>Glomeromycotina</taxon>
        <taxon>Glomeromycetes</taxon>
        <taxon>Glomerales</taxon>
        <taxon>Glomeraceae</taxon>
        <taxon>Rhizophagus</taxon>
    </lineage>
</organism>
<accession>A0A2N0NAT4</accession>
<evidence type="ECO:0000313" key="1">
    <source>
        <dbReference type="EMBL" id="PKB91694.1"/>
    </source>
</evidence>
<gene>
    <name evidence="1" type="ORF">RhiirA5_248176</name>
</gene>
<dbReference type="VEuPathDB" id="FungiDB:RhiirA1_473368"/>
<dbReference type="Proteomes" id="UP000232722">
    <property type="component" value="Unassembled WGS sequence"/>
</dbReference>
<name>A0A2N0NAT4_9GLOM</name>
<feature type="non-terminal residue" evidence="1">
    <location>
        <position position="1"/>
    </location>
</feature>
<evidence type="ECO:0008006" key="3">
    <source>
        <dbReference type="Google" id="ProtNLM"/>
    </source>
</evidence>
<reference evidence="1 2" key="2">
    <citation type="submission" date="2017-09" db="EMBL/GenBank/DDBJ databases">
        <title>Extensive intraspecific genome diversity in a model arbuscular mycorrhizal fungus.</title>
        <authorList>
            <person name="Chen E.C."/>
            <person name="Morin E."/>
            <person name="Beaudet D."/>
            <person name="Noel J."/>
            <person name="Ndikumana S."/>
            <person name="Charron P."/>
            <person name="St-Onge C."/>
            <person name="Giorgi J."/>
            <person name="Grigoriev I.V."/>
            <person name="Roux C."/>
            <person name="Martin F.M."/>
            <person name="Corradi N."/>
        </authorList>
    </citation>
    <scope>NUCLEOTIDE SEQUENCE [LARGE SCALE GENOMIC DNA]</scope>
    <source>
        <strain evidence="1 2">A5</strain>
    </source>
</reference>
<dbReference type="EMBL" id="LLXJ01014185">
    <property type="protein sequence ID" value="PKB91694.1"/>
    <property type="molecule type" value="Genomic_DNA"/>
</dbReference>
<evidence type="ECO:0000313" key="2">
    <source>
        <dbReference type="Proteomes" id="UP000232722"/>
    </source>
</evidence>
<reference evidence="1 2" key="1">
    <citation type="submission" date="2016-04" db="EMBL/GenBank/DDBJ databases">
        <title>Genome analyses suggest a sexual origin of heterokaryosis in a supposedly ancient asexual fungus.</title>
        <authorList>
            <person name="Ropars J."/>
            <person name="Sedzielewska K."/>
            <person name="Noel J."/>
            <person name="Charron P."/>
            <person name="Farinelli L."/>
            <person name="Marton T."/>
            <person name="Kruger M."/>
            <person name="Pelin A."/>
            <person name="Brachmann A."/>
            <person name="Corradi N."/>
        </authorList>
    </citation>
    <scope>NUCLEOTIDE SEQUENCE [LARGE SCALE GENOMIC DNA]</scope>
    <source>
        <strain evidence="1 2">A5</strain>
    </source>
</reference>
<sequence>VICNLPRSERFKVSNIITLAVIPRPNEPKLHQLNHYLAPVIDQFIELWEGINLFSTYKNPAGKHIRAAIICCTCDIPAVRKLCDHISARVACHRCQKLADFTIVNQPNFGGFDNMEQWFVSRNVEKMRNSAVLWKECKTEDARKKYVSETLVRWSEMYRLPYFDPVQF</sequence>